<reference evidence="3 4" key="1">
    <citation type="submission" date="2023-09" db="EMBL/GenBank/DDBJ databases">
        <title>Novel taxa isolated from Blanes Bay.</title>
        <authorList>
            <person name="Rey-Velasco X."/>
            <person name="Lucena T."/>
        </authorList>
    </citation>
    <scope>NUCLEOTIDE SEQUENCE [LARGE SCALE GENOMIC DNA]</scope>
    <source>
        <strain evidence="3 4">S334</strain>
    </source>
</reference>
<evidence type="ECO:0000313" key="4">
    <source>
        <dbReference type="Proteomes" id="UP001250656"/>
    </source>
</evidence>
<dbReference type="InterPro" id="IPR035940">
    <property type="entry name" value="CAP_sf"/>
</dbReference>
<organism evidence="3 4">
    <name type="scientific">Pricia mediterranea</name>
    <dbReference type="NCBI Taxonomy" id="3076079"/>
    <lineage>
        <taxon>Bacteria</taxon>
        <taxon>Pseudomonadati</taxon>
        <taxon>Bacteroidota</taxon>
        <taxon>Flavobacteriia</taxon>
        <taxon>Flavobacteriales</taxon>
        <taxon>Flavobacteriaceae</taxon>
        <taxon>Pricia</taxon>
    </lineage>
</organism>
<dbReference type="EMBL" id="JAVTTP010000001">
    <property type="protein sequence ID" value="MDT7829111.1"/>
    <property type="molecule type" value="Genomic_DNA"/>
</dbReference>
<dbReference type="InterPro" id="IPR014044">
    <property type="entry name" value="CAP_dom"/>
</dbReference>
<comment type="caution">
    <text evidence="3">The sequence shown here is derived from an EMBL/GenBank/DDBJ whole genome shotgun (WGS) entry which is preliminary data.</text>
</comment>
<dbReference type="Pfam" id="PF00188">
    <property type="entry name" value="CAP"/>
    <property type="match status" value="1"/>
</dbReference>
<accession>A0ABU3L707</accession>
<proteinExistence type="predicted"/>
<feature type="region of interest" description="Disordered" evidence="1">
    <location>
        <begin position="15"/>
        <end position="36"/>
    </location>
</feature>
<gene>
    <name evidence="3" type="ORF">RQM65_10585</name>
</gene>
<name>A0ABU3L707_9FLAO</name>
<evidence type="ECO:0000259" key="2">
    <source>
        <dbReference type="Pfam" id="PF00188"/>
    </source>
</evidence>
<sequence length="312" mass="34595">MAVILLTFSCSKENSIDNDDSQSPDTDNTTDKTVDEASRSAAIQLYEDYYVSSSASASDVSWTGSEPDCQPGEVPQETMDKIFMRLLYFRKAAGLHNNIAEDSSKSEKAQRAALMMHANGALDHDPPTDWKCYSQAGHEGAGNSLLASTRNADAIDTYIRDRGNENYPVGHRRWLLWPKLQEIGVGNTSSYNAIWVLGNSGEPPSDAPEFIAWPPPGYLPKQLAYARWSFSIAKADFERTEITMTTDTGENIAMETEELTGIYGDNTIVWKPEINTSTFSEDTTFMVRVTNVGIAGEMRDFAYKTVLFDSTK</sequence>
<dbReference type="Gene3D" id="3.40.33.10">
    <property type="entry name" value="CAP"/>
    <property type="match status" value="1"/>
</dbReference>
<protein>
    <submittedName>
        <fullName evidence="3">CAP domain-containing protein</fullName>
    </submittedName>
</protein>
<dbReference type="RefSeq" id="WP_314014834.1">
    <property type="nucleotide sequence ID" value="NZ_JAVTTP010000001.1"/>
</dbReference>
<evidence type="ECO:0000313" key="3">
    <source>
        <dbReference type="EMBL" id="MDT7829111.1"/>
    </source>
</evidence>
<dbReference type="SUPFAM" id="SSF55797">
    <property type="entry name" value="PR-1-like"/>
    <property type="match status" value="1"/>
</dbReference>
<dbReference type="Proteomes" id="UP001250656">
    <property type="component" value="Unassembled WGS sequence"/>
</dbReference>
<keyword evidence="4" id="KW-1185">Reference proteome</keyword>
<evidence type="ECO:0000256" key="1">
    <source>
        <dbReference type="SAM" id="MobiDB-lite"/>
    </source>
</evidence>
<feature type="domain" description="SCP" evidence="2">
    <location>
        <begin position="88"/>
        <end position="191"/>
    </location>
</feature>